<keyword evidence="6" id="KW-1185">Reference proteome</keyword>
<dbReference type="EMBL" id="BDJK01000003">
    <property type="protein sequence ID" value="GAV21613.1"/>
    <property type="molecule type" value="Genomic_DNA"/>
</dbReference>
<keyword evidence="3" id="KW-0812">Transmembrane</keyword>
<protein>
    <submittedName>
        <fullName evidence="5">Phage tail tape measure protein</fullName>
    </submittedName>
</protein>
<dbReference type="InterPro" id="IPR010090">
    <property type="entry name" value="Phage_tape_meas"/>
</dbReference>
<evidence type="ECO:0000259" key="4">
    <source>
        <dbReference type="Pfam" id="PF10145"/>
    </source>
</evidence>
<evidence type="ECO:0000256" key="2">
    <source>
        <dbReference type="SAM" id="Coils"/>
    </source>
</evidence>
<dbReference type="NCBIfam" id="TIGR01760">
    <property type="entry name" value="tape_meas_TP901"/>
    <property type="match status" value="1"/>
</dbReference>
<keyword evidence="1" id="KW-1188">Viral release from host cell</keyword>
<dbReference type="Proteomes" id="UP000187485">
    <property type="component" value="Unassembled WGS sequence"/>
</dbReference>
<keyword evidence="2" id="KW-0175">Coiled coil</keyword>
<organism evidence="5 6">
    <name type="scientific">Carboxydothermus pertinax</name>
    <dbReference type="NCBI Taxonomy" id="870242"/>
    <lineage>
        <taxon>Bacteria</taxon>
        <taxon>Bacillati</taxon>
        <taxon>Bacillota</taxon>
        <taxon>Clostridia</taxon>
        <taxon>Thermoanaerobacterales</taxon>
        <taxon>Thermoanaerobacteraceae</taxon>
        <taxon>Carboxydothermus</taxon>
    </lineage>
</organism>
<evidence type="ECO:0000313" key="5">
    <source>
        <dbReference type="EMBL" id="GAV21613.1"/>
    </source>
</evidence>
<evidence type="ECO:0000256" key="3">
    <source>
        <dbReference type="SAM" id="Phobius"/>
    </source>
</evidence>
<keyword evidence="3" id="KW-1133">Transmembrane helix</keyword>
<dbReference type="OrthoDB" id="1717936at2"/>
<feature type="transmembrane region" description="Helical" evidence="3">
    <location>
        <begin position="553"/>
        <end position="571"/>
    </location>
</feature>
<name>A0A1L8CRT4_9THEO</name>
<feature type="domain" description="Phage tail tape measure protein" evidence="4">
    <location>
        <begin position="151"/>
        <end position="353"/>
    </location>
</feature>
<dbReference type="AlphaFoldDB" id="A0A1L8CRT4"/>
<accession>A0A1L8CRT4</accession>
<dbReference type="PANTHER" id="PTHR37813">
    <property type="entry name" value="FELS-2 PROPHAGE PROTEIN"/>
    <property type="match status" value="1"/>
</dbReference>
<proteinExistence type="predicted"/>
<sequence length="758" mass="81091">MARMFEFVFQLAGKINSSFNGSFTLAGNKLQKLSQQVASLNADLRELEKAQKAGKITAEEYAAAYAKLSAQLQKASSKLSDQIQRTEKAAKVQEKISTFRDKMRGNLLGAVETGITLGAPVKAAIEFESAMADVRKVVDFETPQQFKQMGKDILNLSTRIPMAAKDLAQIVAAGGQAGIARNELLSFAESAAKMGVAFDITAEEAGQMMAEWRTAFGMNQKQVNTLADQINYLGNTTAASAPKISEVVRRIGPLGEVGGAAAGQIAALGATMVSVGIQEEIAATGIKNLILGLVAGESATKSQAEAYKKLGLNAKSMAKMMQKDAQGAILKVLEALKKLPKDKQAAVLTDLFGKESVGAIAPLLTRLDELKKNFKAVGDSSKYAGSMQKEFEARSATTENSLQLLRNQIQKLSISIGDILRPKVNDIAKLLAKGAEWVQRFAEKHPGLTRNVVLGTAAILGASVALTGLGYIISIIISPFTSLYSLIMKYKTATEGATIAQKAWNAAKRAGQGLLNVGRLTLYHAKTLAINVATRAWAAAQWLLNAALSANPIGLIVIAVAGLAAGLYILYQRSEKARAVMNKLWEGLKSGAASAINFVIDKLNYLIIKLNSFIDKLNKIPGINIGHINTIGRVNFGQKKGTSGISTNALINEKLKLKGHAEGGIFTKPHIAWFAEKGPEAVVPLDGSARAKSIWASAGEALGVFSGSGPNITYAPVYNIYGGNDVEQQVRRAAKSAEDDFARRYKAFLRQERRLSYA</sequence>
<dbReference type="PANTHER" id="PTHR37813:SF1">
    <property type="entry name" value="FELS-2 PROPHAGE PROTEIN"/>
    <property type="match status" value="1"/>
</dbReference>
<keyword evidence="3" id="KW-0472">Membrane</keyword>
<evidence type="ECO:0000313" key="6">
    <source>
        <dbReference type="Proteomes" id="UP000187485"/>
    </source>
</evidence>
<feature type="transmembrane region" description="Helical" evidence="3">
    <location>
        <begin position="452"/>
        <end position="477"/>
    </location>
</feature>
<feature type="coiled-coil region" evidence="2">
    <location>
        <begin position="30"/>
        <end position="89"/>
    </location>
</feature>
<gene>
    <name evidence="5" type="ORF">cpu_01230</name>
</gene>
<dbReference type="STRING" id="870242.cpu_01230"/>
<dbReference type="Pfam" id="PF10145">
    <property type="entry name" value="PhageMin_Tail"/>
    <property type="match status" value="1"/>
</dbReference>
<evidence type="ECO:0000256" key="1">
    <source>
        <dbReference type="ARBA" id="ARBA00022612"/>
    </source>
</evidence>
<reference evidence="6" key="1">
    <citation type="submission" date="2016-12" db="EMBL/GenBank/DDBJ databases">
        <title>Draft Genome Sequences od Carboxydothermus pertinax and islandicus, Hydrogenogenic Carboxydotrophic Bacteria.</title>
        <authorList>
            <person name="Fukuyama Y."/>
            <person name="Ohmae K."/>
            <person name="Yoneda Y."/>
            <person name="Yoshida T."/>
            <person name="Sako Y."/>
        </authorList>
    </citation>
    <scope>NUCLEOTIDE SEQUENCE [LARGE SCALE GENOMIC DNA]</scope>
    <source>
        <strain evidence="6">Ug1</strain>
    </source>
</reference>
<dbReference type="RefSeq" id="WP_075858064.1">
    <property type="nucleotide sequence ID" value="NZ_BDJK01000003.1"/>
</dbReference>
<comment type="caution">
    <text evidence="5">The sequence shown here is derived from an EMBL/GenBank/DDBJ whole genome shotgun (WGS) entry which is preliminary data.</text>
</comment>